<keyword evidence="2 3" id="KW-0175">Coiled coil</keyword>
<feature type="coiled-coil region" evidence="3">
    <location>
        <begin position="266"/>
        <end position="293"/>
    </location>
</feature>
<dbReference type="Proteomes" id="UP000245212">
    <property type="component" value="Unassembled WGS sequence"/>
</dbReference>
<evidence type="ECO:0000256" key="2">
    <source>
        <dbReference type="ARBA" id="ARBA00023054"/>
    </source>
</evidence>
<evidence type="ECO:0000313" key="5">
    <source>
        <dbReference type="Proteomes" id="UP000245212"/>
    </source>
</evidence>
<dbReference type="GO" id="GO:0030313">
    <property type="term" value="C:cell envelope"/>
    <property type="evidence" value="ECO:0007669"/>
    <property type="project" value="UniProtKB-SubCell"/>
</dbReference>
<accession>A0A2V1JU84</accession>
<evidence type="ECO:0000256" key="1">
    <source>
        <dbReference type="ARBA" id="ARBA00004196"/>
    </source>
</evidence>
<evidence type="ECO:0000313" key="4">
    <source>
        <dbReference type="EMBL" id="PWF21456.1"/>
    </source>
</evidence>
<dbReference type="RefSeq" id="WP_109062800.1">
    <property type="nucleotide sequence ID" value="NZ_QETA01000007.1"/>
</dbReference>
<name>A0A2V1JU84_9BURK</name>
<dbReference type="SUPFAM" id="SSF111369">
    <property type="entry name" value="HlyD-like secretion proteins"/>
    <property type="match status" value="1"/>
</dbReference>
<dbReference type="PANTHER" id="PTHR32347">
    <property type="entry name" value="EFFLUX SYSTEM COMPONENT YKNX-RELATED"/>
    <property type="match status" value="1"/>
</dbReference>
<dbReference type="Gene3D" id="2.40.50.100">
    <property type="match status" value="1"/>
</dbReference>
<dbReference type="AlphaFoldDB" id="A0A2V1JU84"/>
<evidence type="ECO:0000256" key="3">
    <source>
        <dbReference type="SAM" id="Coils"/>
    </source>
</evidence>
<dbReference type="Gene3D" id="1.10.287.470">
    <property type="entry name" value="Helix hairpin bin"/>
    <property type="match status" value="1"/>
</dbReference>
<sequence length="467" mass="51359">MTHRAMRSDVSQALAGLVELERRARACDTPEALGWLMVNDTCQLVPYRQAAFWRADTGQIQALSGLGTPDRNAPFVVWLAGWMRVQAQSHVQQAAVSHTAGVPGARAADAVSRLLSVDMQAAEDAAMWREHLPAQCIWLPFFMNGTDGPVMGALVLWREQAWTQPERALLESLADAYAHAWRALSRRGRTGVAAIRPHRRRLWWGAAALLLVLLLWPVRQSVLAPAEVVAHQPAMVRAPIQGVVDQVEVQPNEAVKAGQLLLTLDARELESQLETARQALAVAAAELRQGQQQALLDARSKAMLGVLQGKRDQAVADVEYLEQALARSRIHAVRDGIVIFDDPNDWIGRPVALGERIMMLADPQEAALDISLPVADAIALAPDAQVKFFLNIAPASPLDARMVRMGYRASPMPDGVMAYRVRAAFAPEEALPRIGLKGTAKLYGERTILFLYLMRRPLAALRAWLGW</sequence>
<dbReference type="EMBL" id="QETA01000007">
    <property type="protein sequence ID" value="PWF21456.1"/>
    <property type="molecule type" value="Genomic_DNA"/>
</dbReference>
<dbReference type="InterPro" id="IPR050465">
    <property type="entry name" value="UPF0194_transport"/>
</dbReference>
<reference evidence="5" key="1">
    <citation type="submission" date="2018-05" db="EMBL/GenBank/DDBJ databases">
        <authorList>
            <person name="Li Y."/>
        </authorList>
    </citation>
    <scope>NUCLEOTIDE SEQUENCE [LARGE SCALE GENOMIC DNA]</scope>
    <source>
        <strain evidence="5">3d-2-2</strain>
    </source>
</reference>
<gene>
    <name evidence="4" type="ORF">DD235_14375</name>
</gene>
<keyword evidence="5" id="KW-1185">Reference proteome</keyword>
<proteinExistence type="predicted"/>
<organism evidence="4 5">
    <name type="scientific">Corticimicrobacter populi</name>
    <dbReference type="NCBI Taxonomy" id="2175229"/>
    <lineage>
        <taxon>Bacteria</taxon>
        <taxon>Pseudomonadati</taxon>
        <taxon>Pseudomonadota</taxon>
        <taxon>Betaproteobacteria</taxon>
        <taxon>Burkholderiales</taxon>
        <taxon>Alcaligenaceae</taxon>
        <taxon>Corticimicrobacter</taxon>
    </lineage>
</organism>
<comment type="caution">
    <text evidence="4">The sequence shown here is derived from an EMBL/GenBank/DDBJ whole genome shotgun (WGS) entry which is preliminary data.</text>
</comment>
<protein>
    <submittedName>
        <fullName evidence="4">Multidrug transporter</fullName>
    </submittedName>
</protein>
<comment type="subcellular location">
    <subcellularLocation>
        <location evidence="1">Cell envelope</location>
    </subcellularLocation>
</comment>